<accession>A0ABN7PK97</accession>
<keyword evidence="2" id="KW-1185">Reference proteome</keyword>
<proteinExistence type="predicted"/>
<name>A0ABN7PK97_TIMPD</name>
<organism evidence="1 2">
    <name type="scientific">Timema podura</name>
    <name type="common">Walking stick</name>
    <dbReference type="NCBI Taxonomy" id="61482"/>
    <lineage>
        <taxon>Eukaryota</taxon>
        <taxon>Metazoa</taxon>
        <taxon>Ecdysozoa</taxon>
        <taxon>Arthropoda</taxon>
        <taxon>Hexapoda</taxon>
        <taxon>Insecta</taxon>
        <taxon>Pterygota</taxon>
        <taxon>Neoptera</taxon>
        <taxon>Polyneoptera</taxon>
        <taxon>Phasmatodea</taxon>
        <taxon>Timematodea</taxon>
        <taxon>Timematoidea</taxon>
        <taxon>Timematidae</taxon>
        <taxon>Timema</taxon>
    </lineage>
</organism>
<sequence>MIQKLFKAEPVQGLQYFATGTTGGLSGLQAQQLLVYPGGGVGGAGHIFIPAQVM</sequence>
<dbReference type="EMBL" id="CAJPIN010063750">
    <property type="protein sequence ID" value="CAG2067128.1"/>
    <property type="molecule type" value="Genomic_DNA"/>
</dbReference>
<reference evidence="1" key="1">
    <citation type="submission" date="2021-03" db="EMBL/GenBank/DDBJ databases">
        <authorList>
            <person name="Tran Van P."/>
        </authorList>
    </citation>
    <scope>NUCLEOTIDE SEQUENCE</scope>
</reference>
<comment type="caution">
    <text evidence="1">The sequence shown here is derived from an EMBL/GenBank/DDBJ whole genome shotgun (WGS) entry which is preliminary data.</text>
</comment>
<protein>
    <submittedName>
        <fullName evidence="1">Uncharacterized protein</fullName>
    </submittedName>
</protein>
<dbReference type="Proteomes" id="UP001153148">
    <property type="component" value="Unassembled WGS sequence"/>
</dbReference>
<evidence type="ECO:0000313" key="1">
    <source>
        <dbReference type="EMBL" id="CAG2067128.1"/>
    </source>
</evidence>
<evidence type="ECO:0000313" key="2">
    <source>
        <dbReference type="Proteomes" id="UP001153148"/>
    </source>
</evidence>
<gene>
    <name evidence="1" type="ORF">TPAB3V08_LOCUS14071</name>
</gene>